<dbReference type="PANTHER" id="PTHR45138">
    <property type="entry name" value="REGULATORY COMPONENTS OF SENSORY TRANSDUCTION SYSTEM"/>
    <property type="match status" value="1"/>
</dbReference>
<gene>
    <name evidence="6" type="ORF">K6Y31_10475</name>
</gene>
<keyword evidence="6" id="KW-0548">Nucleotidyltransferase</keyword>
<dbReference type="CDD" id="cd01949">
    <property type="entry name" value="GGDEF"/>
    <property type="match status" value="1"/>
</dbReference>
<evidence type="ECO:0000259" key="4">
    <source>
        <dbReference type="PROSITE" id="PS50110"/>
    </source>
</evidence>
<dbReference type="Gene3D" id="3.30.70.270">
    <property type="match status" value="1"/>
</dbReference>
<dbReference type="PANTHER" id="PTHR45138:SF9">
    <property type="entry name" value="DIGUANYLATE CYCLASE DGCM-RELATED"/>
    <property type="match status" value="1"/>
</dbReference>
<feature type="modified residue" description="4-aspartylphosphate" evidence="3">
    <location>
        <position position="51"/>
    </location>
</feature>
<name>A0ABS8W8A9_9GAMM</name>
<dbReference type="RefSeq" id="WP_233052732.1">
    <property type="nucleotide sequence ID" value="NZ_JAIMJA010000009.1"/>
</dbReference>
<dbReference type="CDD" id="cd17574">
    <property type="entry name" value="REC_OmpR"/>
    <property type="match status" value="1"/>
</dbReference>
<dbReference type="Gene3D" id="3.40.50.2300">
    <property type="match status" value="1"/>
</dbReference>
<proteinExistence type="predicted"/>
<dbReference type="InterPro" id="IPR000160">
    <property type="entry name" value="GGDEF_dom"/>
</dbReference>
<dbReference type="SMART" id="SM00448">
    <property type="entry name" value="REC"/>
    <property type="match status" value="1"/>
</dbReference>
<keyword evidence="3" id="KW-0597">Phosphoprotein</keyword>
<keyword evidence="6" id="KW-0808">Transferase</keyword>
<feature type="domain" description="Response regulatory" evidence="4">
    <location>
        <begin position="2"/>
        <end position="117"/>
    </location>
</feature>
<keyword evidence="7" id="KW-1185">Reference proteome</keyword>
<comment type="catalytic activity">
    <reaction evidence="2">
        <text>2 GTP = 3',3'-c-di-GMP + 2 diphosphate</text>
        <dbReference type="Rhea" id="RHEA:24898"/>
        <dbReference type="ChEBI" id="CHEBI:33019"/>
        <dbReference type="ChEBI" id="CHEBI:37565"/>
        <dbReference type="ChEBI" id="CHEBI:58805"/>
        <dbReference type="EC" id="2.7.7.65"/>
    </reaction>
</comment>
<organism evidence="6 7">
    <name type="scientific">Motilimonas cestriensis</name>
    <dbReference type="NCBI Taxonomy" id="2742685"/>
    <lineage>
        <taxon>Bacteria</taxon>
        <taxon>Pseudomonadati</taxon>
        <taxon>Pseudomonadota</taxon>
        <taxon>Gammaproteobacteria</taxon>
        <taxon>Alteromonadales</taxon>
        <taxon>Alteromonadales genera incertae sedis</taxon>
        <taxon>Motilimonas</taxon>
    </lineage>
</organism>
<accession>A0ABS8W8A9</accession>
<dbReference type="InterPro" id="IPR011006">
    <property type="entry name" value="CheY-like_superfamily"/>
</dbReference>
<dbReference type="InterPro" id="IPR029787">
    <property type="entry name" value="Nucleotide_cyclase"/>
</dbReference>
<dbReference type="SUPFAM" id="SSF52172">
    <property type="entry name" value="CheY-like"/>
    <property type="match status" value="1"/>
</dbReference>
<dbReference type="GO" id="GO:0052621">
    <property type="term" value="F:diguanylate cyclase activity"/>
    <property type="evidence" value="ECO:0007669"/>
    <property type="project" value="UniProtKB-EC"/>
</dbReference>
<dbReference type="PROSITE" id="PS50110">
    <property type="entry name" value="RESPONSE_REGULATORY"/>
    <property type="match status" value="1"/>
</dbReference>
<dbReference type="Proteomes" id="UP001201273">
    <property type="component" value="Unassembled WGS sequence"/>
</dbReference>
<dbReference type="SMART" id="SM00267">
    <property type="entry name" value="GGDEF"/>
    <property type="match status" value="1"/>
</dbReference>
<evidence type="ECO:0000313" key="6">
    <source>
        <dbReference type="EMBL" id="MCE2595239.1"/>
    </source>
</evidence>
<dbReference type="Pfam" id="PF00990">
    <property type="entry name" value="GGDEF"/>
    <property type="match status" value="1"/>
</dbReference>
<reference evidence="6 7" key="1">
    <citation type="journal article" date="2022" name="Environ. Microbiol. Rep.">
        <title>Eco-phylogenetic analyses reveal divergent evolution of vitamin B12 metabolism in the marine bacterial family 'Psychromonadaceae'.</title>
        <authorList>
            <person name="Jin X."/>
            <person name="Yang Y."/>
            <person name="Cao H."/>
            <person name="Gao B."/>
            <person name="Zhao Z."/>
        </authorList>
    </citation>
    <scope>NUCLEOTIDE SEQUENCE [LARGE SCALE GENOMIC DNA]</scope>
    <source>
        <strain evidence="6 7">MKS20</strain>
    </source>
</reference>
<evidence type="ECO:0000256" key="3">
    <source>
        <dbReference type="PROSITE-ProRule" id="PRU00169"/>
    </source>
</evidence>
<dbReference type="EMBL" id="JAIMJA010000009">
    <property type="protein sequence ID" value="MCE2595239.1"/>
    <property type="molecule type" value="Genomic_DNA"/>
</dbReference>
<dbReference type="EC" id="2.7.7.65" evidence="1"/>
<dbReference type="NCBIfam" id="TIGR00254">
    <property type="entry name" value="GGDEF"/>
    <property type="match status" value="1"/>
</dbReference>
<dbReference type="InterPro" id="IPR050469">
    <property type="entry name" value="Diguanylate_Cyclase"/>
</dbReference>
<sequence>MKILLIDDSKIEQMVINSFLDHNAHELIIVSSGEEGIQTFLTEQPDLILLDVMMPGIDGYEVAKRIRASEEPWVPIIFLSGKTSPEDLVEGINAGGDDYLTKPVDPLVLSAKLQAMDRIAKMRTQLIDTTTQLEQANIELKKLSLSDGLTGIANRRYLDQVLPLELTRAFRDRLAVSVLLIDVDHFKKFNDYYGHLDGDDCLKRIAQALSQACKRPTDSVSRYGGEEFCIILPSTDQTGAIKVANRINHLVRELAIPHLGIGPEHFVSVSVGIFSYLAEAPIDCSDFLSHADQALYQAKTAGRAQYAIYQDRSLGHSLDN</sequence>
<evidence type="ECO:0000259" key="5">
    <source>
        <dbReference type="PROSITE" id="PS50887"/>
    </source>
</evidence>
<evidence type="ECO:0000256" key="1">
    <source>
        <dbReference type="ARBA" id="ARBA00012528"/>
    </source>
</evidence>
<dbReference type="InterPro" id="IPR043128">
    <property type="entry name" value="Rev_trsase/Diguanyl_cyclase"/>
</dbReference>
<feature type="domain" description="GGDEF" evidence="5">
    <location>
        <begin position="174"/>
        <end position="311"/>
    </location>
</feature>
<dbReference type="PROSITE" id="PS50887">
    <property type="entry name" value="GGDEF"/>
    <property type="match status" value="1"/>
</dbReference>
<comment type="caution">
    <text evidence="6">The sequence shown here is derived from an EMBL/GenBank/DDBJ whole genome shotgun (WGS) entry which is preliminary data.</text>
</comment>
<evidence type="ECO:0000313" key="7">
    <source>
        <dbReference type="Proteomes" id="UP001201273"/>
    </source>
</evidence>
<protein>
    <recommendedName>
        <fullName evidence="1">diguanylate cyclase</fullName>
        <ecNumber evidence="1">2.7.7.65</ecNumber>
    </recommendedName>
</protein>
<evidence type="ECO:0000256" key="2">
    <source>
        <dbReference type="ARBA" id="ARBA00034247"/>
    </source>
</evidence>
<dbReference type="SUPFAM" id="SSF55073">
    <property type="entry name" value="Nucleotide cyclase"/>
    <property type="match status" value="1"/>
</dbReference>
<dbReference type="Pfam" id="PF00072">
    <property type="entry name" value="Response_reg"/>
    <property type="match status" value="1"/>
</dbReference>
<dbReference type="InterPro" id="IPR001789">
    <property type="entry name" value="Sig_transdc_resp-reg_receiver"/>
</dbReference>